<evidence type="ECO:0000313" key="2">
    <source>
        <dbReference type="Proteomes" id="UP000030428"/>
    </source>
</evidence>
<gene>
    <name evidence="1" type="ORF">PN36_34930</name>
</gene>
<accession>A0A4E0QLV5</accession>
<comment type="caution">
    <text evidence="1">The sequence shown here is derived from an EMBL/GenBank/DDBJ whole genome shotgun (WGS) entry which is preliminary data.</text>
</comment>
<proteinExistence type="predicted"/>
<keyword evidence="2" id="KW-1185">Reference proteome</keyword>
<sequence length="167" mass="19827">MKKEPDFLLKLLLEYQNKQKDKIEISDCLKNRQLPAELKYLSLESTQLKNLNFSLLFLKPKRHFFVWLQNVLELKKLKINHIYFSEEDGVWLIPNSFHSHEHFEAFIQCLKPIMLKRELGQFGPGKLMPSNISPETFDEFFEIHIRDKVTNSLDFFKVSKRSLDAPS</sequence>
<name>A0A4E0QLV5_9GAMM</name>
<protein>
    <submittedName>
        <fullName evidence="1">Uncharacterized protein</fullName>
    </submittedName>
</protein>
<dbReference type="AlphaFoldDB" id="A0A4E0QLV5"/>
<dbReference type="Proteomes" id="UP000030428">
    <property type="component" value="Unassembled WGS sequence"/>
</dbReference>
<reference evidence="1 2" key="1">
    <citation type="journal article" date="2016" name="Front. Microbiol.">
        <title>Single-Cell (Meta-)Genomics of a Dimorphic Candidatus Thiomargarita nelsonii Reveals Genomic Plasticity.</title>
        <authorList>
            <person name="Flood B.E."/>
            <person name="Fliss P."/>
            <person name="Jones D.S."/>
            <person name="Dick G.J."/>
            <person name="Jain S."/>
            <person name="Kaster A.K."/>
            <person name="Winkel M."/>
            <person name="Mussmann M."/>
            <person name="Bailey J."/>
        </authorList>
    </citation>
    <scope>NUCLEOTIDE SEQUENCE [LARGE SCALE GENOMIC DNA]</scope>
    <source>
        <strain evidence="1">Hydrate Ridge</strain>
    </source>
</reference>
<evidence type="ECO:0000313" key="1">
    <source>
        <dbReference type="EMBL" id="TGN99710.1"/>
    </source>
</evidence>
<dbReference type="EMBL" id="JSZA02000405">
    <property type="protein sequence ID" value="TGN99710.1"/>
    <property type="molecule type" value="Genomic_DNA"/>
</dbReference>
<organism evidence="1 2">
    <name type="scientific">Candidatus Thiomargarita nelsonii</name>
    <dbReference type="NCBI Taxonomy" id="1003181"/>
    <lineage>
        <taxon>Bacteria</taxon>
        <taxon>Pseudomonadati</taxon>
        <taxon>Pseudomonadota</taxon>
        <taxon>Gammaproteobacteria</taxon>
        <taxon>Thiotrichales</taxon>
        <taxon>Thiotrichaceae</taxon>
        <taxon>Thiomargarita</taxon>
    </lineage>
</organism>